<keyword evidence="1" id="KW-1185">Reference proteome</keyword>
<dbReference type="AlphaFoldDB" id="A0A8L8KA85"/>
<evidence type="ECO:0000313" key="1">
    <source>
        <dbReference type="Proteomes" id="UP000050761"/>
    </source>
</evidence>
<organism evidence="1 2">
    <name type="scientific">Heligmosomoides polygyrus</name>
    <name type="common">Parasitic roundworm</name>
    <dbReference type="NCBI Taxonomy" id="6339"/>
    <lineage>
        <taxon>Eukaryota</taxon>
        <taxon>Metazoa</taxon>
        <taxon>Ecdysozoa</taxon>
        <taxon>Nematoda</taxon>
        <taxon>Chromadorea</taxon>
        <taxon>Rhabditida</taxon>
        <taxon>Rhabditina</taxon>
        <taxon>Rhabditomorpha</taxon>
        <taxon>Strongyloidea</taxon>
        <taxon>Heligmosomidae</taxon>
        <taxon>Heligmosomoides</taxon>
    </lineage>
</organism>
<dbReference type="Proteomes" id="UP000050761">
    <property type="component" value="Unassembled WGS sequence"/>
</dbReference>
<protein>
    <submittedName>
        <fullName evidence="2">RNase H domain-containing protein</fullName>
    </submittedName>
</protein>
<evidence type="ECO:0000313" key="2">
    <source>
        <dbReference type="WBParaSite" id="HPBE_0001129101-mRNA-1"/>
    </source>
</evidence>
<proteinExistence type="predicted"/>
<sequence>LRTHATDVVQQASGFRRGVTDAVPDLDAVLPVKTLDCDIVGEAIAANEFELKNPREPQRFINSSAYCRYSNIIHKSTIGIGGGDVTTLLNGMPREKIMRTVNKLGETTYGCSAHNYRYSAFGDHTHLKLICLYRWGVCTASEVLLFFSICLTSAKREENCNNFNDTYVEWQLTSIENYNNGIGPHLVLLFFSICLTSAKREENCNNFNDTYVEWQLTSIENYNNGIGPHLSLDCDIVHDAASYGNAELGNPEGGTVLDAAKYCRYSIVSVSRPVSVPVEPPGFCTSRVEQPISNVPLETFRSRLASVICAVVQASLRSSPQLYTRLVVVGESLESLAMSCKTPWIAKAQ</sequence>
<dbReference type="WBParaSite" id="HPBE_0001129101-mRNA-1">
    <property type="protein sequence ID" value="HPBE_0001129101-mRNA-1"/>
    <property type="gene ID" value="HPBE_0001129101"/>
</dbReference>
<accession>A0A8L8KA85</accession>
<reference evidence="2" key="1">
    <citation type="submission" date="2019-09" db="UniProtKB">
        <authorList>
            <consortium name="WormBaseParasite"/>
        </authorList>
    </citation>
    <scope>IDENTIFICATION</scope>
</reference>
<name>A0A8L8KA85_HELPZ</name>